<gene>
    <name evidence="11" type="ORF">SAMN02983003_1634</name>
</gene>
<feature type="transmembrane region" description="Helical" evidence="9">
    <location>
        <begin position="310"/>
        <end position="331"/>
    </location>
</feature>
<dbReference type="InterPro" id="IPR005829">
    <property type="entry name" value="Sugar_transporter_CS"/>
</dbReference>
<evidence type="ECO:0000256" key="5">
    <source>
        <dbReference type="ARBA" id="ARBA00022692"/>
    </source>
</evidence>
<comment type="subcellular location">
    <subcellularLocation>
        <location evidence="2">Membrane</location>
        <topology evidence="2">Multi-pass membrane protein</topology>
    </subcellularLocation>
</comment>
<evidence type="ECO:0000256" key="2">
    <source>
        <dbReference type="ARBA" id="ARBA00004141"/>
    </source>
</evidence>
<evidence type="ECO:0000313" key="12">
    <source>
        <dbReference type="Proteomes" id="UP000183447"/>
    </source>
</evidence>
<evidence type="ECO:0000256" key="1">
    <source>
        <dbReference type="ARBA" id="ARBA00003279"/>
    </source>
</evidence>
<dbReference type="PROSITE" id="PS50850">
    <property type="entry name" value="MFS"/>
    <property type="match status" value="1"/>
</dbReference>
<feature type="transmembrane region" description="Helical" evidence="9">
    <location>
        <begin position="352"/>
        <end position="370"/>
    </location>
</feature>
<keyword evidence="7 9" id="KW-0472">Membrane</keyword>
<feature type="transmembrane region" description="Helical" evidence="9">
    <location>
        <begin position="44"/>
        <end position="69"/>
    </location>
</feature>
<dbReference type="EMBL" id="FPKU01000001">
    <property type="protein sequence ID" value="SFZ83421.1"/>
    <property type="molecule type" value="Genomic_DNA"/>
</dbReference>
<dbReference type="InterPro" id="IPR001958">
    <property type="entry name" value="Tet-R_TetA/multi-R_MdtG-like"/>
</dbReference>
<dbReference type="Gene3D" id="1.20.1250.20">
    <property type="entry name" value="MFS general substrate transporter like domains"/>
    <property type="match status" value="1"/>
</dbReference>
<dbReference type="SUPFAM" id="SSF103473">
    <property type="entry name" value="MFS general substrate transporter"/>
    <property type="match status" value="1"/>
</dbReference>
<dbReference type="InterPro" id="IPR036259">
    <property type="entry name" value="MFS_trans_sf"/>
</dbReference>
<dbReference type="GO" id="GO:0022857">
    <property type="term" value="F:transmembrane transporter activity"/>
    <property type="evidence" value="ECO:0007669"/>
    <property type="project" value="InterPro"/>
</dbReference>
<feature type="transmembrane region" description="Helical" evidence="9">
    <location>
        <begin position="255"/>
        <end position="274"/>
    </location>
</feature>
<evidence type="ECO:0000256" key="4">
    <source>
        <dbReference type="ARBA" id="ARBA00022448"/>
    </source>
</evidence>
<evidence type="ECO:0000256" key="3">
    <source>
        <dbReference type="ARBA" id="ARBA00007520"/>
    </source>
</evidence>
<dbReference type="PRINTS" id="PR01035">
    <property type="entry name" value="TCRTETA"/>
</dbReference>
<dbReference type="OrthoDB" id="9764259at2"/>
<feature type="compositionally biased region" description="Low complexity" evidence="8">
    <location>
        <begin position="416"/>
        <end position="425"/>
    </location>
</feature>
<feature type="transmembrane region" description="Helical" evidence="9">
    <location>
        <begin position="169"/>
        <end position="187"/>
    </location>
</feature>
<dbReference type="PROSITE" id="PS00216">
    <property type="entry name" value="SUGAR_TRANSPORT_1"/>
    <property type="match status" value="1"/>
</dbReference>
<dbReference type="RefSeq" id="WP_072340712.1">
    <property type="nucleotide sequence ID" value="NZ_FPKU01000001.1"/>
</dbReference>
<feature type="domain" description="Major facilitator superfamily (MFS) profile" evidence="10">
    <location>
        <begin position="10"/>
        <end position="405"/>
    </location>
</feature>
<dbReference type="PANTHER" id="PTHR23504:SF15">
    <property type="entry name" value="MAJOR FACILITATOR SUPERFAMILY (MFS) PROFILE DOMAIN-CONTAINING PROTEIN"/>
    <property type="match status" value="1"/>
</dbReference>
<dbReference type="Pfam" id="PF07690">
    <property type="entry name" value="MFS_1"/>
    <property type="match status" value="1"/>
</dbReference>
<feature type="transmembrane region" description="Helical" evidence="9">
    <location>
        <begin position="207"/>
        <end position="235"/>
    </location>
</feature>
<feature type="transmembrane region" description="Helical" evidence="9">
    <location>
        <begin position="110"/>
        <end position="127"/>
    </location>
</feature>
<dbReference type="STRING" id="665118.SAMN02983003_1634"/>
<sequence length="456" mass="48196">MVKVTNPKLTLSCILITILLDMIGLGIIVPVLPELLEELTGGSVAEAAIIGGYLVFAYAFMQFVFSPVLGNLSDRFGRRPILLASLLGLTFDYLMMSFATVVWYLFVGRIISGIAGAAVATATAYMADITPAHKRTHRFGLIGAAFGLGFIIGPVIGGELGELGPRVPFYAAAGLAFANFLFGVFVLPESLPRGQRRKFDIRRANPFGAILALRQYPVVIWLLGVLFMFSLAAQAYPSVFNYFAIEVFGFSSSQIGRALGAFGIGFAICQALLVGPAVKKVGESPVVIAGMLAAAAAFTGMAFTTSQTWLYVYLLMGAFAGLAAPAINGVLSREVPDNAQGELQGAVNAANSLATIIGPLAATQIFSLFTHHDTQLPYFPGAPFIAAGAMLVGAVAVFGFVALRYDFAHKPPVAKKPVVPEMAPPGQIHIPTEIDDDDDRDDGNASDTPRSPGPRG</sequence>
<name>A0A1K2HWI4_9HYPH</name>
<feature type="region of interest" description="Disordered" evidence="8">
    <location>
        <begin position="416"/>
        <end position="456"/>
    </location>
</feature>
<feature type="transmembrane region" description="Helical" evidence="9">
    <location>
        <begin position="382"/>
        <end position="403"/>
    </location>
</feature>
<keyword evidence="6 9" id="KW-1133">Transmembrane helix</keyword>
<keyword evidence="5 9" id="KW-0812">Transmembrane</keyword>
<evidence type="ECO:0000313" key="11">
    <source>
        <dbReference type="EMBL" id="SFZ83421.1"/>
    </source>
</evidence>
<feature type="transmembrane region" description="Helical" evidence="9">
    <location>
        <begin position="81"/>
        <end position="104"/>
    </location>
</feature>
<dbReference type="PANTHER" id="PTHR23504">
    <property type="entry name" value="MAJOR FACILITATOR SUPERFAMILY DOMAIN-CONTAINING PROTEIN 10"/>
    <property type="match status" value="1"/>
</dbReference>
<dbReference type="InterPro" id="IPR020846">
    <property type="entry name" value="MFS_dom"/>
</dbReference>
<evidence type="ECO:0000256" key="6">
    <source>
        <dbReference type="ARBA" id="ARBA00022989"/>
    </source>
</evidence>
<protein>
    <submittedName>
        <fullName evidence="11">MFS transporter, DHA1 family, tetracycline resistance protein</fullName>
    </submittedName>
</protein>
<feature type="transmembrane region" description="Helical" evidence="9">
    <location>
        <begin position="139"/>
        <end position="157"/>
    </location>
</feature>
<evidence type="ECO:0000256" key="9">
    <source>
        <dbReference type="SAM" id="Phobius"/>
    </source>
</evidence>
<evidence type="ECO:0000256" key="7">
    <source>
        <dbReference type="ARBA" id="ARBA00023136"/>
    </source>
</evidence>
<feature type="transmembrane region" description="Helical" evidence="9">
    <location>
        <begin position="286"/>
        <end position="304"/>
    </location>
</feature>
<proteinExistence type="inferred from homology"/>
<evidence type="ECO:0000259" key="10">
    <source>
        <dbReference type="PROSITE" id="PS50850"/>
    </source>
</evidence>
<dbReference type="GO" id="GO:0016020">
    <property type="term" value="C:membrane"/>
    <property type="evidence" value="ECO:0007669"/>
    <property type="project" value="UniProtKB-SubCell"/>
</dbReference>
<comment type="similarity">
    <text evidence="3">Belongs to the major facilitator superfamily. TCR/Tet family.</text>
</comment>
<comment type="function">
    <text evidence="1">Resistance to tetracycline by an active tetracycline efflux. This is an energy-dependent process that decreases the accumulation of the antibiotic in whole cells. This protein functions as a metal-tetracycline/H(+) antiporter.</text>
</comment>
<evidence type="ECO:0000256" key="8">
    <source>
        <dbReference type="SAM" id="MobiDB-lite"/>
    </source>
</evidence>
<keyword evidence="4" id="KW-0813">Transport</keyword>
<dbReference type="Proteomes" id="UP000183447">
    <property type="component" value="Unassembled WGS sequence"/>
</dbReference>
<accession>A0A1K2HWI4</accession>
<keyword evidence="12" id="KW-1185">Reference proteome</keyword>
<reference evidence="11 12" key="1">
    <citation type="submission" date="2016-11" db="EMBL/GenBank/DDBJ databases">
        <authorList>
            <person name="Jaros S."/>
            <person name="Januszkiewicz K."/>
            <person name="Wedrychowicz H."/>
        </authorList>
    </citation>
    <scope>NUCLEOTIDE SEQUENCE [LARGE SCALE GENOMIC DNA]</scope>
    <source>
        <strain evidence="11 12">ATCC 23634</strain>
    </source>
</reference>
<feature type="transmembrane region" description="Helical" evidence="9">
    <location>
        <begin position="12"/>
        <end position="32"/>
    </location>
</feature>
<dbReference type="AlphaFoldDB" id="A0A1K2HWI4"/>
<organism evidence="11 12">
    <name type="scientific">Devosia enhydra</name>
    <dbReference type="NCBI Taxonomy" id="665118"/>
    <lineage>
        <taxon>Bacteria</taxon>
        <taxon>Pseudomonadati</taxon>
        <taxon>Pseudomonadota</taxon>
        <taxon>Alphaproteobacteria</taxon>
        <taxon>Hyphomicrobiales</taxon>
        <taxon>Devosiaceae</taxon>
        <taxon>Devosia</taxon>
    </lineage>
</organism>
<dbReference type="CDD" id="cd17388">
    <property type="entry name" value="MFS_TetA"/>
    <property type="match status" value="1"/>
</dbReference>
<dbReference type="InterPro" id="IPR011701">
    <property type="entry name" value="MFS"/>
</dbReference>